<keyword evidence="8" id="KW-1133">Transmembrane helix</keyword>
<keyword evidence="4" id="KW-0249">Electron transport</keyword>
<dbReference type="SUPFAM" id="SSF54862">
    <property type="entry name" value="4Fe-4S ferredoxins"/>
    <property type="match status" value="1"/>
</dbReference>
<dbReference type="NCBIfam" id="TIGR02745">
    <property type="entry name" value="ccoG_rdxA_fixG"/>
    <property type="match status" value="1"/>
</dbReference>
<feature type="transmembrane region" description="Helical" evidence="8">
    <location>
        <begin position="367"/>
        <end position="386"/>
    </location>
</feature>
<accession>A0A3B0RLN5</accession>
<evidence type="ECO:0000256" key="1">
    <source>
        <dbReference type="ARBA" id="ARBA00022448"/>
    </source>
</evidence>
<feature type="transmembrane region" description="Helical" evidence="8">
    <location>
        <begin position="184"/>
        <end position="204"/>
    </location>
</feature>
<dbReference type="InterPro" id="IPR032879">
    <property type="entry name" value="FixG_C"/>
</dbReference>
<keyword evidence="8" id="KW-0812">Transmembrane</keyword>
<keyword evidence="1" id="KW-0813">Transport</keyword>
<feature type="domain" description="4Fe-4S ferredoxin-type" evidence="9">
    <location>
        <begin position="283"/>
        <end position="312"/>
    </location>
</feature>
<name>A0A3B0RLN5_9ZZZZ</name>
<dbReference type="InterPro" id="IPR014116">
    <property type="entry name" value="Cyt_c_oxidase_cbb3_FixG"/>
</dbReference>
<proteinExistence type="predicted"/>
<dbReference type="Pfam" id="PF13746">
    <property type="entry name" value="Fer4_18"/>
    <property type="match status" value="1"/>
</dbReference>
<dbReference type="InterPro" id="IPR013783">
    <property type="entry name" value="Ig-like_fold"/>
</dbReference>
<dbReference type="PANTHER" id="PTHR30176">
    <property type="entry name" value="FERREDOXIN-TYPE PROTEIN NAPH"/>
    <property type="match status" value="1"/>
</dbReference>
<keyword evidence="3" id="KW-0479">Metal-binding</keyword>
<keyword evidence="2" id="KW-0004">4Fe-4S</keyword>
<sequence length="513" mass="57453">MSEQSTRKTTIIGGDKKPRNKASSHGVKPVDVMAVNSAESRELYQSRVPIYPKLAHGKFRKIKWALLFLTLGVYYLLPLLRWDHGGNAPDQAVLADFAGQRFYFFFIEIWPTEFYYITGLLILGAFALFLATALFGRVWCGYTCPQTIWTDLFIAVERWIEGDRNARIKLARQPMRGQRLFKAILKHAVWLLISLMTGGAFVLYFHDAPTVLRGFFIGQAPVSAYMFAGILTFTTYALAGLMREQVCTFLCPWPRIQAALTDEDTFEVTYRKYRGEPRGAHKKNDSWEGRGDCISCRMCVAVCPMGIDIRDGDQLECINCALCIDACDSVMKKVGRPTGLIAYDTENNRKRHECGEQPKARLLRARTIAYGVLITGIGLLMVAGLASRSTMDLNILRDRSPTFVRLSDGSVRNGYLIKIINKGKQIRQFDISLDGLDNYTVKVVGMRDIGQDVVVSAKPDEARNVKMYVTIPKAEIATANGSIPINFIVSERTSGAADPQSMQNKSVFITGKK</sequence>
<evidence type="ECO:0000256" key="5">
    <source>
        <dbReference type="ARBA" id="ARBA00023004"/>
    </source>
</evidence>
<dbReference type="PROSITE" id="PS00198">
    <property type="entry name" value="4FE4S_FER_1"/>
    <property type="match status" value="1"/>
</dbReference>
<evidence type="ECO:0000256" key="7">
    <source>
        <dbReference type="SAM" id="MobiDB-lite"/>
    </source>
</evidence>
<dbReference type="GO" id="GO:0046872">
    <property type="term" value="F:metal ion binding"/>
    <property type="evidence" value="ECO:0007669"/>
    <property type="project" value="UniProtKB-KW"/>
</dbReference>
<evidence type="ECO:0000256" key="2">
    <source>
        <dbReference type="ARBA" id="ARBA00022485"/>
    </source>
</evidence>
<keyword evidence="5" id="KW-0408">Iron</keyword>
<dbReference type="Pfam" id="PF12801">
    <property type="entry name" value="Fer4_5"/>
    <property type="match status" value="1"/>
</dbReference>
<dbReference type="PROSITE" id="PS51379">
    <property type="entry name" value="4FE4S_FER_2"/>
    <property type="match status" value="1"/>
</dbReference>
<feature type="transmembrane region" description="Helical" evidence="8">
    <location>
        <begin position="114"/>
        <end position="135"/>
    </location>
</feature>
<feature type="transmembrane region" description="Helical" evidence="8">
    <location>
        <begin position="62"/>
        <end position="80"/>
    </location>
</feature>
<dbReference type="PANTHER" id="PTHR30176:SF3">
    <property type="entry name" value="FERREDOXIN-TYPE PROTEIN NAPH"/>
    <property type="match status" value="1"/>
</dbReference>
<evidence type="ECO:0000256" key="4">
    <source>
        <dbReference type="ARBA" id="ARBA00022982"/>
    </source>
</evidence>
<dbReference type="Pfam" id="PF11614">
    <property type="entry name" value="FixG_C"/>
    <property type="match status" value="1"/>
</dbReference>
<dbReference type="InterPro" id="IPR051684">
    <property type="entry name" value="Electron_Trans/Redox"/>
</dbReference>
<dbReference type="GO" id="GO:0051539">
    <property type="term" value="F:4 iron, 4 sulfur cluster binding"/>
    <property type="evidence" value="ECO:0007669"/>
    <property type="project" value="UniProtKB-KW"/>
</dbReference>
<keyword evidence="8" id="KW-0472">Membrane</keyword>
<dbReference type="GO" id="GO:0005886">
    <property type="term" value="C:plasma membrane"/>
    <property type="evidence" value="ECO:0007669"/>
    <property type="project" value="TreeGrafter"/>
</dbReference>
<evidence type="ECO:0000313" key="10">
    <source>
        <dbReference type="EMBL" id="VAV92592.1"/>
    </source>
</evidence>
<organism evidence="10">
    <name type="scientific">hydrothermal vent metagenome</name>
    <dbReference type="NCBI Taxonomy" id="652676"/>
    <lineage>
        <taxon>unclassified sequences</taxon>
        <taxon>metagenomes</taxon>
        <taxon>ecological metagenomes</taxon>
    </lineage>
</organism>
<dbReference type="Gene3D" id="2.60.40.10">
    <property type="entry name" value="Immunoglobulins"/>
    <property type="match status" value="1"/>
</dbReference>
<dbReference type="InterPro" id="IPR017900">
    <property type="entry name" value="4Fe4S_Fe_S_CS"/>
</dbReference>
<feature type="transmembrane region" description="Helical" evidence="8">
    <location>
        <begin position="216"/>
        <end position="239"/>
    </location>
</feature>
<keyword evidence="6" id="KW-0411">Iron-sulfur</keyword>
<reference evidence="10" key="1">
    <citation type="submission" date="2018-06" db="EMBL/GenBank/DDBJ databases">
        <authorList>
            <person name="Zhirakovskaya E."/>
        </authorList>
    </citation>
    <scope>NUCLEOTIDE SEQUENCE</scope>
</reference>
<evidence type="ECO:0000259" key="9">
    <source>
        <dbReference type="PROSITE" id="PS51379"/>
    </source>
</evidence>
<evidence type="ECO:0000256" key="8">
    <source>
        <dbReference type="SAM" id="Phobius"/>
    </source>
</evidence>
<protein>
    <submittedName>
        <fullName evidence="10">Type cbb3 cytochrome oxidase biogenesis protein CcoG, involved in Cu oxidation</fullName>
    </submittedName>
</protein>
<dbReference type="AlphaFoldDB" id="A0A3B0RLN5"/>
<dbReference type="InterPro" id="IPR017896">
    <property type="entry name" value="4Fe4S_Fe-S-bd"/>
</dbReference>
<evidence type="ECO:0000256" key="6">
    <source>
        <dbReference type="ARBA" id="ARBA00023014"/>
    </source>
</evidence>
<evidence type="ECO:0000256" key="3">
    <source>
        <dbReference type="ARBA" id="ARBA00022723"/>
    </source>
</evidence>
<feature type="region of interest" description="Disordered" evidence="7">
    <location>
        <begin position="1"/>
        <end position="26"/>
    </location>
</feature>
<dbReference type="EMBL" id="UOEE01000147">
    <property type="protein sequence ID" value="VAV92592.1"/>
    <property type="molecule type" value="Genomic_DNA"/>
</dbReference>
<gene>
    <name evidence="10" type="ORF">MNBD_ALPHA06-1818</name>
</gene>